<evidence type="ECO:0000256" key="2">
    <source>
        <dbReference type="ARBA" id="ARBA00022971"/>
    </source>
</evidence>
<gene>
    <name evidence="5" type="ORF">HMPREF9282_02107</name>
</gene>
<evidence type="ECO:0000313" key="5">
    <source>
        <dbReference type="EMBL" id="EKU77390.1"/>
    </source>
</evidence>
<accession>K9DJ18</accession>
<dbReference type="Pfam" id="PF03389">
    <property type="entry name" value="MobA_MobL"/>
    <property type="match status" value="1"/>
</dbReference>
<dbReference type="Proteomes" id="UP000009891">
    <property type="component" value="Unassembled WGS sequence"/>
</dbReference>
<dbReference type="RefSeq" id="WP_006556991.1">
    <property type="nucleotide sequence ID" value="NZ_JH992939.1"/>
</dbReference>
<dbReference type="eggNOG" id="COG3843">
    <property type="taxonomic scope" value="Bacteria"/>
</dbReference>
<dbReference type="PATRIC" id="fig|883156.3.peg.2061"/>
<feature type="coiled-coil region" evidence="3">
    <location>
        <begin position="364"/>
        <end position="391"/>
    </location>
</feature>
<comment type="caution">
    <text evidence="5">The sequence shown here is derived from an EMBL/GenBank/DDBJ whole genome shotgun (WGS) entry which is preliminary data.</text>
</comment>
<dbReference type="Gene3D" id="3.30.930.30">
    <property type="match status" value="1"/>
</dbReference>
<dbReference type="EMBL" id="AHAF01000023">
    <property type="protein sequence ID" value="EKU77390.1"/>
    <property type="molecule type" value="Genomic_DNA"/>
</dbReference>
<evidence type="ECO:0000256" key="3">
    <source>
        <dbReference type="SAM" id="Coils"/>
    </source>
</evidence>
<evidence type="ECO:0000256" key="1">
    <source>
        <dbReference type="ARBA" id="ARBA00010873"/>
    </source>
</evidence>
<evidence type="ECO:0000313" key="6">
    <source>
        <dbReference type="Proteomes" id="UP000009891"/>
    </source>
</evidence>
<protein>
    <recommendedName>
        <fullName evidence="4">MobA/MobL protein domain-containing protein</fullName>
    </recommendedName>
</protein>
<dbReference type="OrthoDB" id="1634048at2"/>
<dbReference type="STRING" id="883156.HMPREF9282_02107"/>
<feature type="domain" description="MobA/MobL protein" evidence="4">
    <location>
        <begin position="22"/>
        <end position="206"/>
    </location>
</feature>
<keyword evidence="3" id="KW-0175">Coiled coil</keyword>
<keyword evidence="6" id="KW-1185">Reference proteome</keyword>
<evidence type="ECO:0000259" key="4">
    <source>
        <dbReference type="Pfam" id="PF03389"/>
    </source>
</evidence>
<organism evidence="5 6">
    <name type="scientific">Veillonella seminalis ACS-216-V-Col6b</name>
    <dbReference type="NCBI Taxonomy" id="883156"/>
    <lineage>
        <taxon>Bacteria</taxon>
        <taxon>Bacillati</taxon>
        <taxon>Bacillota</taxon>
        <taxon>Negativicutes</taxon>
        <taxon>Veillonellales</taxon>
        <taxon>Veillonellaceae</taxon>
        <taxon>Veillonella</taxon>
    </lineage>
</organism>
<dbReference type="InterPro" id="IPR005053">
    <property type="entry name" value="MobA_MobL"/>
</dbReference>
<feature type="coiled-coil region" evidence="3">
    <location>
        <begin position="634"/>
        <end position="665"/>
    </location>
</feature>
<proteinExistence type="inferred from homology"/>
<name>K9DJ18_9FIRM</name>
<sequence length="866" mass="101306">MSTYHCAIKVGTGGKTIPHLDYIQRTNKYAHKGDLICHSSGNIPTWAKDEKEFWTQCAIKDNNRAYREIEFALPNELPPEKQEKIVQEFIQEVIPNNPYTYAIHEVDSAVHGIKNPHVHLMFSERIIEGRSEEHNKDEFFNKRGRSKKGQEYGGTRKDRTWAGKGRTAKYYEVRKTVADLINEKYKEMNLPHRVDYRSLKEQSIENLLSGNIEKTPSNTERAVRIDEKIFRPMAHTIKEEVESKEEVNKELPIEIQDRILKERQRRMDLIALNLITKINKELEPSEANLNHAYHKTMEYVDALKMHFETPFNYFKKTLEKLNIYIPEGKESENEYTQAIANELEIQEQHDFFLSQVKDDPAQLIADLELNYTELKKEYNRLKNKKDEDIIADFLSANDKNVLQTLNQDLKNQRDLLFVAKETFSIDASNNKENLKEISNKLQTLTRKYRTPDLIATAKKMKRAAINRHTKSKPKTIEYYENQVINQTTGNKLKPVLEQIRSKESLLKYHVKQGHDTTLLRQEINLLKQEHATLRQIYLTADLKIKAIKLWQEQQLKYKNTKPYPINYYEKILLNKVSNGEYSKLITEQKKEVKRIQELLKNPEIKKTSTKNVEKLKKIKETLLHDIDRLYPGKLEEYKGKNQKTIKELDKAINKTEQLLILAKKTYPNVDTTKEKAKTISVKQKHEELKTKINDKANDEITALNKDVKTYTRYNKPIQYYEDILIDKECGGALKLQKEKLRSRESLLQYLSKEGKDTAKVQQEIETIKKDIQLIRDRYINPSIKEQAKKDHESILKKRNKINLKAVGSKLKKLLRKRHLTAPIRRSGTGLLNNVSQLFEAEKSSGLGAASFRVGKETDIEHMNQIR</sequence>
<keyword evidence="2" id="KW-0184">Conjugation</keyword>
<reference evidence="5 6" key="1">
    <citation type="submission" date="2012-09" db="EMBL/GenBank/DDBJ databases">
        <title>The Genome Sequence of Veillonella ratti ACS-216-V-COL6B.</title>
        <authorList>
            <consortium name="The Broad Institute Genome Sequencing Platform"/>
            <person name="Earl A."/>
            <person name="Ward D."/>
            <person name="Feldgarden M."/>
            <person name="Gevers D."/>
            <person name="Saerens B."/>
            <person name="Vaneechoutte M."/>
            <person name="Walker B."/>
            <person name="Young S.K."/>
            <person name="Zeng Q."/>
            <person name="Gargeya S."/>
            <person name="Fitzgerald M."/>
            <person name="Haas B."/>
            <person name="Abouelleil A."/>
            <person name="Alvarado L."/>
            <person name="Arachchi H.M."/>
            <person name="Berlin A."/>
            <person name="Chapman S.B."/>
            <person name="Goldberg J."/>
            <person name="Griggs A."/>
            <person name="Gujja S."/>
            <person name="Hansen M."/>
            <person name="Howarth C."/>
            <person name="Imamovic A."/>
            <person name="Larimer J."/>
            <person name="McCowen C."/>
            <person name="Montmayeur A."/>
            <person name="Murphy C."/>
            <person name="Neiman D."/>
            <person name="Pearson M."/>
            <person name="Priest M."/>
            <person name="Roberts A."/>
            <person name="Saif S."/>
            <person name="Shea T."/>
            <person name="Sisk P."/>
            <person name="Sykes S."/>
            <person name="Wortman J."/>
            <person name="Nusbaum C."/>
            <person name="Birren B."/>
        </authorList>
    </citation>
    <scope>NUCLEOTIDE SEQUENCE [LARGE SCALE GENOMIC DNA]</scope>
    <source>
        <strain evidence="5 6">ACS-216-V-Col6b</strain>
    </source>
</reference>
<comment type="similarity">
    <text evidence="1">Belongs to the MobA/MobL family.</text>
</comment>
<dbReference type="HOGENOM" id="CLU_330908_0_0_9"/>
<dbReference type="AlphaFoldDB" id="K9DJ18"/>